<dbReference type="Pfam" id="PF01904">
    <property type="entry name" value="DUF72"/>
    <property type="match status" value="1"/>
</dbReference>
<dbReference type="Gene3D" id="3.20.20.410">
    <property type="entry name" value="Protein of unknown function UPF0759"/>
    <property type="match status" value="1"/>
</dbReference>
<dbReference type="PANTHER" id="PTHR30348">
    <property type="entry name" value="UNCHARACTERIZED PROTEIN YECE"/>
    <property type="match status" value="1"/>
</dbReference>
<gene>
    <name evidence="2" type="ORF">QF034_003848</name>
</gene>
<dbReference type="EMBL" id="JAUSYP010000001">
    <property type="protein sequence ID" value="MDQ0749617.1"/>
    <property type="molecule type" value="Genomic_DNA"/>
</dbReference>
<protein>
    <submittedName>
        <fullName evidence="2">Uncharacterized protein YecE (DUF72 family)</fullName>
    </submittedName>
</protein>
<evidence type="ECO:0000313" key="3">
    <source>
        <dbReference type="Proteomes" id="UP001232755"/>
    </source>
</evidence>
<dbReference type="InterPro" id="IPR002763">
    <property type="entry name" value="DUF72"/>
</dbReference>
<keyword evidence="3" id="KW-1185">Reference proteome</keyword>
<name>A0ABU0QQF4_9ACTN</name>
<feature type="compositionally biased region" description="Low complexity" evidence="1">
    <location>
        <begin position="343"/>
        <end position="356"/>
    </location>
</feature>
<proteinExistence type="predicted"/>
<evidence type="ECO:0000256" key="1">
    <source>
        <dbReference type="SAM" id="MobiDB-lite"/>
    </source>
</evidence>
<reference evidence="2 3" key="1">
    <citation type="submission" date="2023-07" db="EMBL/GenBank/DDBJ databases">
        <title>Comparative genomics of wheat-associated soil bacteria to identify genetic determinants of phenazine resistance.</title>
        <authorList>
            <person name="Mouncey N."/>
        </authorList>
    </citation>
    <scope>NUCLEOTIDE SEQUENCE [LARGE SCALE GENOMIC DNA]</scope>
    <source>
        <strain evidence="2 3">B3I12</strain>
    </source>
</reference>
<dbReference type="InterPro" id="IPR036520">
    <property type="entry name" value="UPF0759_sf"/>
</dbReference>
<comment type="caution">
    <text evidence="2">The sequence shown here is derived from an EMBL/GenBank/DDBJ whole genome shotgun (WGS) entry which is preliminary data.</text>
</comment>
<feature type="compositionally biased region" description="Pro residues" evidence="1">
    <location>
        <begin position="331"/>
        <end position="342"/>
    </location>
</feature>
<dbReference type="Proteomes" id="UP001232755">
    <property type="component" value="Unassembled WGS sequence"/>
</dbReference>
<dbReference type="SUPFAM" id="SSF117396">
    <property type="entry name" value="TM1631-like"/>
    <property type="match status" value="1"/>
</dbReference>
<dbReference type="PANTHER" id="PTHR30348:SF13">
    <property type="entry name" value="UPF0759 PROTEIN YUNF"/>
    <property type="match status" value="1"/>
</dbReference>
<organism evidence="2 3">
    <name type="scientific">Streptomyces africanus</name>
    <dbReference type="NCBI Taxonomy" id="231024"/>
    <lineage>
        <taxon>Bacteria</taxon>
        <taxon>Bacillati</taxon>
        <taxon>Actinomycetota</taxon>
        <taxon>Actinomycetes</taxon>
        <taxon>Kitasatosporales</taxon>
        <taxon>Streptomycetaceae</taxon>
        <taxon>Streptomyces</taxon>
    </lineage>
</organism>
<accession>A0ABU0QQF4</accession>
<sequence length="356" mass="38858">MTYPLITPIVTALTLLPGPAVSLPPPGPGNRSPMGEILVGTCSWTDRALVGSGWYPAGRRDAEGRLRHYAERFPVVEVDASYYALPSERNSRLWAERTPDGFVFDVKAFSLLTGHPTREAVMPAGLPADHRDPAVLDEVWARFTAGIEPLRRAGRLGSVLFQFPPWFRPGERAEAFLQGCAERTRGWPVAVEFRHPSWWEPGRAEATCALLTRYGMAAVAVDMTQSLPSSIPPVTPVTSPRLSVVRFHGRSTAWGTGSKEDRFRYGYGEDELAEWLPRVRRLAERTGQVHVLFNNCCGDAAVRAAECMTRLLDGDPPTAAPRLPRARSAPASPPSPGPPPTPARSSSSSTSRRGAD</sequence>
<feature type="region of interest" description="Disordered" evidence="1">
    <location>
        <begin position="315"/>
        <end position="356"/>
    </location>
</feature>
<evidence type="ECO:0000313" key="2">
    <source>
        <dbReference type="EMBL" id="MDQ0749617.1"/>
    </source>
</evidence>
<feature type="compositionally biased region" description="Low complexity" evidence="1">
    <location>
        <begin position="316"/>
        <end position="330"/>
    </location>
</feature>